<dbReference type="InterPro" id="IPR029058">
    <property type="entry name" value="AB_hydrolase_fold"/>
</dbReference>
<feature type="domain" description="BD-FAE-like" evidence="3">
    <location>
        <begin position="77"/>
        <end position="273"/>
    </location>
</feature>
<dbReference type="Pfam" id="PF20434">
    <property type="entry name" value="BD-FAE"/>
    <property type="match status" value="1"/>
</dbReference>
<dbReference type="PANTHER" id="PTHR48081:SF6">
    <property type="entry name" value="PEPTIDASE S9 PROLYL OLIGOPEPTIDASE CATALYTIC DOMAIN-CONTAINING PROTEIN"/>
    <property type="match status" value="1"/>
</dbReference>
<organism evidence="4 5">
    <name type="scientific">Vagococcus entomophilus</name>
    <dbReference type="NCBI Taxonomy" id="1160095"/>
    <lineage>
        <taxon>Bacteria</taxon>
        <taxon>Bacillati</taxon>
        <taxon>Bacillota</taxon>
        <taxon>Bacilli</taxon>
        <taxon>Lactobacillales</taxon>
        <taxon>Enterococcaceae</taxon>
        <taxon>Vagococcus</taxon>
    </lineage>
</organism>
<name>A0A430AHC9_9ENTE</name>
<evidence type="ECO:0000313" key="4">
    <source>
        <dbReference type="EMBL" id="RSU07187.1"/>
    </source>
</evidence>
<dbReference type="Gene3D" id="3.40.50.1820">
    <property type="entry name" value="alpha/beta hydrolase"/>
    <property type="match status" value="1"/>
</dbReference>
<keyword evidence="5" id="KW-1185">Reference proteome</keyword>
<keyword evidence="2" id="KW-0472">Membrane</keyword>
<dbReference type="SUPFAM" id="SSF53474">
    <property type="entry name" value="alpha/beta-Hydrolases"/>
    <property type="match status" value="1"/>
</dbReference>
<evidence type="ECO:0000313" key="5">
    <source>
        <dbReference type="Proteomes" id="UP000288669"/>
    </source>
</evidence>
<dbReference type="PANTHER" id="PTHR48081">
    <property type="entry name" value="AB HYDROLASE SUPERFAMILY PROTEIN C4A8.06C"/>
    <property type="match status" value="1"/>
</dbReference>
<proteinExistence type="predicted"/>
<gene>
    <name evidence="4" type="ORF">CBF30_08010</name>
</gene>
<dbReference type="EMBL" id="NGJZ01000002">
    <property type="protein sequence ID" value="RSU07187.1"/>
    <property type="molecule type" value="Genomic_DNA"/>
</dbReference>
<evidence type="ECO:0000259" key="3">
    <source>
        <dbReference type="Pfam" id="PF20434"/>
    </source>
</evidence>
<keyword evidence="2" id="KW-0812">Transmembrane</keyword>
<dbReference type="InterPro" id="IPR050300">
    <property type="entry name" value="GDXG_lipolytic_enzyme"/>
</dbReference>
<comment type="caution">
    <text evidence="4">The sequence shown here is derived from an EMBL/GenBank/DDBJ whole genome shotgun (WGS) entry which is preliminary data.</text>
</comment>
<dbReference type="InterPro" id="IPR049492">
    <property type="entry name" value="BD-FAE-like_dom"/>
</dbReference>
<dbReference type="Proteomes" id="UP000288669">
    <property type="component" value="Unassembled WGS sequence"/>
</dbReference>
<sequence>MKYAKRILMALILGIFAIVLGVIVMVNVSPKPFVHWLARTPQLTETPPSPKNIQIYTSQVTQLKNLTYPSKYKENKLDIYLPKKETSKKYPVILWVHGGAFITGDKKGLKDWGSMMASQGYIVVAMNYEVAPAAHYPAPVIQTSEVYAYLKKNAHHYPNMDLDKLIVGGDSAGAQIAGQFIAVQTNKSLADEMKMKQVVPKDTIKASLLYCGPYDIKYLTNVEGRLNRFFIGQLGWAYIGQKNWQQTQAARNASVSQQVTAGYPPTFLTDGNSGSFEKHAKRLEKNLKEKQVPVTTLFFDGKKQISHEYQFKLRTTEAKECFSQTKTFLEKYVK</sequence>
<evidence type="ECO:0000256" key="1">
    <source>
        <dbReference type="ARBA" id="ARBA00022801"/>
    </source>
</evidence>
<keyword evidence="1" id="KW-0378">Hydrolase</keyword>
<dbReference type="AlphaFoldDB" id="A0A430AHC9"/>
<reference evidence="4 5" key="1">
    <citation type="submission" date="2017-05" db="EMBL/GenBank/DDBJ databases">
        <title>Vagococcus spp. assemblies.</title>
        <authorList>
            <person name="Gulvik C.A."/>
        </authorList>
    </citation>
    <scope>NUCLEOTIDE SEQUENCE [LARGE SCALE GENOMIC DNA]</scope>
    <source>
        <strain evidence="4 5">DSM 24756</strain>
    </source>
</reference>
<dbReference type="OrthoDB" id="9815425at2"/>
<evidence type="ECO:0000256" key="2">
    <source>
        <dbReference type="SAM" id="Phobius"/>
    </source>
</evidence>
<keyword evidence="2" id="KW-1133">Transmembrane helix</keyword>
<protein>
    <recommendedName>
        <fullName evidence="3">BD-FAE-like domain-containing protein</fullName>
    </recommendedName>
</protein>
<feature type="transmembrane region" description="Helical" evidence="2">
    <location>
        <begin position="7"/>
        <end position="26"/>
    </location>
</feature>
<dbReference type="RefSeq" id="WP_126824861.1">
    <property type="nucleotide sequence ID" value="NZ_JBHLWU010000002.1"/>
</dbReference>
<accession>A0A430AHC9</accession>
<dbReference type="GO" id="GO:0016787">
    <property type="term" value="F:hydrolase activity"/>
    <property type="evidence" value="ECO:0007669"/>
    <property type="project" value="UniProtKB-KW"/>
</dbReference>